<gene>
    <name evidence="3" type="ORF">MORIYA_3813</name>
</gene>
<dbReference type="KEGG" id="mya:MORIYA_3813"/>
<reference evidence="4" key="1">
    <citation type="submission" date="2018-05" db="EMBL/GenBank/DDBJ databases">
        <authorList>
            <person name="Cea G.-C."/>
            <person name="William W."/>
        </authorList>
    </citation>
    <scope>NUCLEOTIDE SEQUENCE [LARGE SCALE GENOMIC DNA]</scope>
    <source>
        <strain evidence="4">DB21MT 5</strain>
    </source>
</reference>
<dbReference type="CDD" id="cd00009">
    <property type="entry name" value="AAA"/>
    <property type="match status" value="1"/>
</dbReference>
<dbReference type="GO" id="GO:0005524">
    <property type="term" value="F:ATP binding"/>
    <property type="evidence" value="ECO:0007669"/>
    <property type="project" value="InterPro"/>
</dbReference>
<organism evidence="3 4">
    <name type="scientific">Moritella yayanosii</name>
    <dbReference type="NCBI Taxonomy" id="69539"/>
    <lineage>
        <taxon>Bacteria</taxon>
        <taxon>Pseudomonadati</taxon>
        <taxon>Pseudomonadota</taxon>
        <taxon>Gammaproteobacteria</taxon>
        <taxon>Alteromonadales</taxon>
        <taxon>Moritellaceae</taxon>
        <taxon>Moritella</taxon>
    </lineage>
</organism>
<keyword evidence="4" id="KW-1185">Reference proteome</keyword>
<proteinExistence type="predicted"/>
<dbReference type="Gene3D" id="3.40.50.410">
    <property type="entry name" value="von Willebrand factor, type A domain"/>
    <property type="match status" value="1"/>
</dbReference>
<dbReference type="GO" id="GO:0016887">
    <property type="term" value="F:ATP hydrolysis activity"/>
    <property type="evidence" value="ECO:0007669"/>
    <property type="project" value="InterPro"/>
</dbReference>
<sequence>MSRVNFPFTAVSGQSLFKTALILAAINPGIGGVLVNGPRGTAKSTLARGFADILPNELQNFVTLPLSATEEMLVGSLDLQLVLSEQKVNFKPGILAKAHQGIVYVDEVNLLADSLVDLLLDVSASGINYIERDGISHQHDSRFILLGTMNPEEGELRAQLLDRFGLSVELSAQYSINERVEIVCLREAFDQDPNAFIATYADQQQQLQQDITNAQALLGQVSCPLALRQFIAQRCHDANVDGLRADIVWFKTALAHAAWQGHAEVTKADILAVEELVLNHRRNAGSSQSPPPAEHNQHQPASSTSPFSRPESTYPQASKFSPPSTSAEQAGSNTQQQSDSSEWGCMPAVSQPMTNILAVELPIKQQDAKKKLTDKLVLVSKNNNGAVLGGQKTSQNTTASPDWFATLVASLGCWPPAGLRFKKAKTGQPILHIILLDTSGSTLKKLQLSRAKAAIMHIAEQAYKQRELLCIFGFGNDAIEAVMPKQKAPKYIQHLLDGITAGGGTPIREMLTQVRAYQANSQKQQGGLAFRNYVLTDGRISQDVDDLKLTGHTVLIDTEDSAIKRGRGVEIAQQLDCEYVVLPT</sequence>
<feature type="domain" description="AAA+ ATPase" evidence="2">
    <location>
        <begin position="29"/>
        <end position="175"/>
    </location>
</feature>
<dbReference type="Pfam" id="PF07728">
    <property type="entry name" value="AAA_5"/>
    <property type="match status" value="1"/>
</dbReference>
<dbReference type="OrthoDB" id="9775079at2"/>
<protein>
    <recommendedName>
        <fullName evidence="2">AAA+ ATPase domain-containing protein</fullName>
    </recommendedName>
</protein>
<evidence type="ECO:0000313" key="4">
    <source>
        <dbReference type="Proteomes" id="UP000250163"/>
    </source>
</evidence>
<dbReference type="PANTHER" id="PTHR35023">
    <property type="entry name" value="CHELATASE-RELATED"/>
    <property type="match status" value="1"/>
</dbReference>
<dbReference type="AlphaFoldDB" id="A0A330M1H9"/>
<dbReference type="RefSeq" id="WP_112717483.1">
    <property type="nucleotide sequence ID" value="NZ_LS483250.1"/>
</dbReference>
<dbReference type="InterPro" id="IPR052989">
    <property type="entry name" value="Mg-chelatase_DI-like"/>
</dbReference>
<dbReference type="Gene3D" id="3.40.50.300">
    <property type="entry name" value="P-loop containing nucleotide triphosphate hydrolases"/>
    <property type="match status" value="1"/>
</dbReference>
<dbReference type="InterPro" id="IPR036465">
    <property type="entry name" value="vWFA_dom_sf"/>
</dbReference>
<dbReference type="Pfam" id="PF17863">
    <property type="entry name" value="AAA_lid_2"/>
    <property type="match status" value="1"/>
</dbReference>
<feature type="region of interest" description="Disordered" evidence="1">
    <location>
        <begin position="282"/>
        <end position="347"/>
    </location>
</feature>
<dbReference type="Gene3D" id="1.10.8.80">
    <property type="entry name" value="Magnesium chelatase subunit I, C-Terminal domain"/>
    <property type="match status" value="1"/>
</dbReference>
<dbReference type="InterPro" id="IPR011704">
    <property type="entry name" value="ATPase_dyneun-rel_AAA"/>
</dbReference>
<dbReference type="SUPFAM" id="SSF52540">
    <property type="entry name" value="P-loop containing nucleoside triphosphate hydrolases"/>
    <property type="match status" value="1"/>
</dbReference>
<dbReference type="SMART" id="SM00382">
    <property type="entry name" value="AAA"/>
    <property type="match status" value="1"/>
</dbReference>
<feature type="compositionally biased region" description="Polar residues" evidence="1">
    <location>
        <begin position="298"/>
        <end position="341"/>
    </location>
</feature>
<accession>A0A330M1H9</accession>
<dbReference type="Proteomes" id="UP000250163">
    <property type="component" value="Chromosome MORIYA"/>
</dbReference>
<dbReference type="SUPFAM" id="SSF53300">
    <property type="entry name" value="vWA-like"/>
    <property type="match status" value="1"/>
</dbReference>
<dbReference type="InterPro" id="IPR041628">
    <property type="entry name" value="ChlI/MoxR_AAA_lid"/>
</dbReference>
<evidence type="ECO:0000256" key="1">
    <source>
        <dbReference type="SAM" id="MobiDB-lite"/>
    </source>
</evidence>
<evidence type="ECO:0000259" key="2">
    <source>
        <dbReference type="SMART" id="SM00382"/>
    </source>
</evidence>
<evidence type="ECO:0000313" key="3">
    <source>
        <dbReference type="EMBL" id="SQD80265.1"/>
    </source>
</evidence>
<dbReference type="InterPro" id="IPR003593">
    <property type="entry name" value="AAA+_ATPase"/>
</dbReference>
<name>A0A330M1H9_9GAMM</name>
<dbReference type="EMBL" id="LS483250">
    <property type="protein sequence ID" value="SQD80265.1"/>
    <property type="molecule type" value="Genomic_DNA"/>
</dbReference>
<dbReference type="PANTHER" id="PTHR35023:SF1">
    <property type="entry name" value="MG-PROTOPORPHYRIN IX CHELATASE"/>
    <property type="match status" value="1"/>
</dbReference>
<dbReference type="InterPro" id="IPR027417">
    <property type="entry name" value="P-loop_NTPase"/>
</dbReference>